<reference evidence="1 2" key="1">
    <citation type="journal article" date="2017" name="J. Biotechnol.">
        <title>The complete genome sequence of Streptomyces autolyticus CGMCC 0516, the producer of geldanamycin, autolytimycin, reblastatin and elaiophylin.</title>
        <authorList>
            <person name="Yin M."/>
            <person name="Jiang M."/>
            <person name="Ren Z."/>
            <person name="Dong Y."/>
            <person name="Lu T."/>
        </authorList>
    </citation>
    <scope>NUCLEOTIDE SEQUENCE [LARGE SCALE GENOMIC DNA]</scope>
    <source>
        <strain evidence="1 2">CGMCC0516</strain>
    </source>
</reference>
<dbReference type="Pfam" id="PF00106">
    <property type="entry name" value="adh_short"/>
    <property type="match status" value="1"/>
</dbReference>
<dbReference type="Gene3D" id="3.40.50.720">
    <property type="entry name" value="NAD(P)-binding Rossmann-like Domain"/>
    <property type="match status" value="1"/>
</dbReference>
<dbReference type="SUPFAM" id="SSF51735">
    <property type="entry name" value="NAD(P)-binding Rossmann-fold domains"/>
    <property type="match status" value="1"/>
</dbReference>
<proteinExistence type="predicted"/>
<dbReference type="InterPro" id="IPR036291">
    <property type="entry name" value="NAD(P)-bd_dom_sf"/>
</dbReference>
<evidence type="ECO:0000313" key="1">
    <source>
        <dbReference type="EMBL" id="AQA09234.1"/>
    </source>
</evidence>
<dbReference type="Proteomes" id="UP000187851">
    <property type="component" value="Chromosome"/>
</dbReference>
<accession>A0ABN4VYD5</accession>
<name>A0ABN4VYD5_9ACTN</name>
<dbReference type="RefSeq" id="WP_079255660.1">
    <property type="nucleotide sequence ID" value="NZ_CP019458.1"/>
</dbReference>
<dbReference type="InterPro" id="IPR002347">
    <property type="entry name" value="SDR_fam"/>
</dbReference>
<gene>
    <name evidence="1" type="ORF">BV401_00630</name>
</gene>
<organism evidence="1 2">
    <name type="scientific">Streptomyces autolyticus</name>
    <dbReference type="NCBI Taxonomy" id="75293"/>
    <lineage>
        <taxon>Bacteria</taxon>
        <taxon>Bacillati</taxon>
        <taxon>Actinomycetota</taxon>
        <taxon>Actinomycetes</taxon>
        <taxon>Kitasatosporales</taxon>
        <taxon>Streptomycetaceae</taxon>
        <taxon>Streptomyces</taxon>
    </lineage>
</organism>
<dbReference type="EMBL" id="CP019458">
    <property type="protein sequence ID" value="AQA09234.1"/>
    <property type="molecule type" value="Genomic_DNA"/>
</dbReference>
<keyword evidence="2" id="KW-1185">Reference proteome</keyword>
<protein>
    <recommendedName>
        <fullName evidence="3">Short-chain dehydrogenase</fullName>
    </recommendedName>
</protein>
<evidence type="ECO:0000313" key="2">
    <source>
        <dbReference type="Proteomes" id="UP000187851"/>
    </source>
</evidence>
<dbReference type="PANTHER" id="PTHR43431:SF7">
    <property type="entry name" value="OXIDOREDUCTASE, SHORT CHAIN DEHYDROGENASE_REDUCTASE FAMILY (AFU_ORTHOLOGUE AFUA_5G14000)"/>
    <property type="match status" value="1"/>
</dbReference>
<evidence type="ECO:0008006" key="3">
    <source>
        <dbReference type="Google" id="ProtNLM"/>
    </source>
</evidence>
<dbReference type="PANTHER" id="PTHR43431">
    <property type="entry name" value="OXIDOREDUCTASE, SHORT CHAIN DEHYDROGENASE/REDUCTASE FAMILY (AFU_ORTHOLOGUE AFUA_5G14000)"/>
    <property type="match status" value="1"/>
</dbReference>
<sequence length="245" mass="25157">MTAEADGKVIALFGAGPGLGAAVAHRFGREGYRVALVARRGETLRVLAEELAGEGVEAVPFPADLSRSEAIPDLVADITARLGPIGAVYYAPITGESPFLPATEVTPQILAGYVDLYLYSPIAVVNAVLAGMLGRGDGAILVGHGGSAAHPAPFRSGIGPIMSATRNYLYSLHGELAGKGVYVGTVTISAVILGSTGAAAVDTELITQLGLPTAEPSDLADLLWNMADARDRVEVAWPAPPESQS</sequence>